<reference evidence="4" key="1">
    <citation type="submission" date="2020-08" db="EMBL/GenBank/DDBJ databases">
        <authorList>
            <person name="Liu C."/>
            <person name="Sun Q."/>
        </authorList>
    </citation>
    <scope>NUCLEOTIDE SEQUENCE</scope>
    <source>
        <strain evidence="4">NSJ-65</strain>
    </source>
</reference>
<comment type="caution">
    <text evidence="4">The sequence shown here is derived from an EMBL/GenBank/DDBJ whole genome shotgun (WGS) entry which is preliminary data.</text>
</comment>
<accession>A0A8J6LVU6</accession>
<keyword evidence="3" id="KW-0472">Membrane</keyword>
<dbReference type="EMBL" id="JACOGI010000001">
    <property type="protein sequence ID" value="MBC3516540.1"/>
    <property type="molecule type" value="Genomic_DNA"/>
</dbReference>
<keyword evidence="3" id="KW-0812">Transmembrane</keyword>
<dbReference type="AlphaFoldDB" id="A0A8J6LVU6"/>
<evidence type="ECO:0000313" key="5">
    <source>
        <dbReference type="Proteomes" id="UP000597668"/>
    </source>
</evidence>
<dbReference type="Pfam" id="PF14446">
    <property type="entry name" value="Prok-RING_1"/>
    <property type="match status" value="1"/>
</dbReference>
<name>A0A8J6LVU6_9FIRM</name>
<sequence length="310" mass="34038">MDTADLRICPYCKQPVKEGQEKITCTVCGACYHTPCWQQHGGCMNHHPATNENGALVDVQAQGGETSGEGNSDASLPDVPPAADMSADTSGNIVQDRAEPGREPADILAVPYAPPEAASAVAVRPKKKVGLICLIVAAAVLIVGSIAGYFIYQNIQEKKREEAIATYRQDAKTFCDDMLLTGTQMEDVGNALLDYWGTYVSGTRYYNGHYMGDVDDAVLAAQTEQSATISQLQNDATKREQQYKKLLKLPVEDNSELQDIKQAAKELYETYQDMYSCVIDVSGNYINFKSDLKDVDDRLVKKYKALKELL</sequence>
<proteinExistence type="predicted"/>
<feature type="transmembrane region" description="Helical" evidence="3">
    <location>
        <begin position="129"/>
        <end position="152"/>
    </location>
</feature>
<feature type="coiled-coil region" evidence="1">
    <location>
        <begin position="229"/>
        <end position="274"/>
    </location>
</feature>
<evidence type="ECO:0000313" key="4">
    <source>
        <dbReference type="EMBL" id="MBC3516540.1"/>
    </source>
</evidence>
<keyword evidence="5" id="KW-1185">Reference proteome</keyword>
<evidence type="ECO:0000256" key="3">
    <source>
        <dbReference type="SAM" id="Phobius"/>
    </source>
</evidence>
<feature type="region of interest" description="Disordered" evidence="2">
    <location>
        <begin position="62"/>
        <end position="88"/>
    </location>
</feature>
<dbReference type="CDD" id="cd15489">
    <property type="entry name" value="PHD_SF"/>
    <property type="match status" value="1"/>
</dbReference>
<dbReference type="InterPro" id="IPR039522">
    <property type="entry name" value="RING_finger_1_prok"/>
</dbReference>
<protein>
    <submittedName>
        <fullName evidence="4">Uncharacterized protein</fullName>
    </submittedName>
</protein>
<keyword evidence="3" id="KW-1133">Transmembrane helix</keyword>
<evidence type="ECO:0000256" key="1">
    <source>
        <dbReference type="SAM" id="Coils"/>
    </source>
</evidence>
<organism evidence="4 5">
    <name type="scientific">Neobittarella massiliensis</name>
    <name type="common">ex Bilen et al. 2018</name>
    <dbReference type="NCBI Taxonomy" id="2041842"/>
    <lineage>
        <taxon>Bacteria</taxon>
        <taxon>Bacillati</taxon>
        <taxon>Bacillota</taxon>
        <taxon>Clostridia</taxon>
        <taxon>Eubacteriales</taxon>
        <taxon>Oscillospiraceae</taxon>
        <taxon>Neobittarella (ex Bilen et al. 2018)</taxon>
    </lineage>
</organism>
<gene>
    <name evidence="4" type="ORF">H8K20_09030</name>
</gene>
<dbReference type="Proteomes" id="UP000597668">
    <property type="component" value="Unassembled WGS sequence"/>
</dbReference>
<keyword evidence="1" id="KW-0175">Coiled coil</keyword>
<evidence type="ECO:0000256" key="2">
    <source>
        <dbReference type="SAM" id="MobiDB-lite"/>
    </source>
</evidence>